<dbReference type="AlphaFoldDB" id="A0AA88WNL0"/>
<dbReference type="EMBL" id="JAVXUP010000323">
    <property type="protein sequence ID" value="KAK3030942.1"/>
    <property type="molecule type" value="Genomic_DNA"/>
</dbReference>
<dbReference type="Proteomes" id="UP001188597">
    <property type="component" value="Unassembled WGS sequence"/>
</dbReference>
<dbReference type="GO" id="GO:0080156">
    <property type="term" value="P:mitochondrial mRNA modification"/>
    <property type="evidence" value="ECO:0007669"/>
    <property type="project" value="TreeGrafter"/>
</dbReference>
<dbReference type="PANTHER" id="PTHR31346:SF12">
    <property type="entry name" value="MULTIPLE ORGANELLAR RNA EDITING FACTOR 7, MITOCHONDRIAL"/>
    <property type="match status" value="1"/>
</dbReference>
<evidence type="ECO:0000259" key="2">
    <source>
        <dbReference type="Pfam" id="PF21864"/>
    </source>
</evidence>
<dbReference type="InterPro" id="IPR054059">
    <property type="entry name" value="MORF/ORRM1/DAG-like_MORF"/>
</dbReference>
<keyword evidence="1" id="KW-0809">Transit peptide</keyword>
<sequence>MVAFTRLLARHLNVASAPGIPIYYRFTPLVSRIRRLFSNSSSASTRGSELTRAATAVDGCDYRHWLVVMEPPEGHPQRDEIVHNYYIKTLAMALGRYKYFAVACGICTAKRKQRNPFTLFLPREPFIDGDVVPYDDKYHVD</sequence>
<gene>
    <name evidence="3" type="ORF">RJ639_036680</name>
</gene>
<dbReference type="InterPro" id="IPR039206">
    <property type="entry name" value="MORF/ORRM1/DAG-like"/>
</dbReference>
<reference evidence="3" key="1">
    <citation type="submission" date="2022-12" db="EMBL/GenBank/DDBJ databases">
        <title>Draft genome assemblies for two species of Escallonia (Escalloniales).</title>
        <authorList>
            <person name="Chanderbali A."/>
            <person name="Dervinis C."/>
            <person name="Anghel I."/>
            <person name="Soltis D."/>
            <person name="Soltis P."/>
            <person name="Zapata F."/>
        </authorList>
    </citation>
    <scope>NUCLEOTIDE SEQUENCE</scope>
    <source>
        <strain evidence="3">UCBG64.0493</strain>
        <tissue evidence="3">Leaf</tissue>
    </source>
</reference>
<proteinExistence type="predicted"/>
<organism evidence="3 4">
    <name type="scientific">Escallonia herrerae</name>
    <dbReference type="NCBI Taxonomy" id="1293975"/>
    <lineage>
        <taxon>Eukaryota</taxon>
        <taxon>Viridiplantae</taxon>
        <taxon>Streptophyta</taxon>
        <taxon>Embryophyta</taxon>
        <taxon>Tracheophyta</taxon>
        <taxon>Spermatophyta</taxon>
        <taxon>Magnoliopsida</taxon>
        <taxon>eudicotyledons</taxon>
        <taxon>Gunneridae</taxon>
        <taxon>Pentapetalae</taxon>
        <taxon>asterids</taxon>
        <taxon>campanulids</taxon>
        <taxon>Escalloniales</taxon>
        <taxon>Escalloniaceae</taxon>
        <taxon>Escallonia</taxon>
    </lineage>
</organism>
<evidence type="ECO:0000313" key="4">
    <source>
        <dbReference type="Proteomes" id="UP001188597"/>
    </source>
</evidence>
<dbReference type="Pfam" id="PF21864">
    <property type="entry name" value="MORF_dom"/>
    <property type="match status" value="1"/>
</dbReference>
<evidence type="ECO:0000313" key="3">
    <source>
        <dbReference type="EMBL" id="KAK3030942.1"/>
    </source>
</evidence>
<accession>A0AA88WNL0</accession>
<dbReference type="GO" id="GO:0005739">
    <property type="term" value="C:mitochondrion"/>
    <property type="evidence" value="ECO:0007669"/>
    <property type="project" value="TreeGrafter"/>
</dbReference>
<protein>
    <recommendedName>
        <fullName evidence="2">MORF/ORRM1/DAG-like MORF domain-containing protein</fullName>
    </recommendedName>
</protein>
<keyword evidence="4" id="KW-1185">Reference proteome</keyword>
<dbReference type="PANTHER" id="PTHR31346">
    <property type="entry name" value="MULTIPLE ORGANELLAR RNA EDITING FACTOR 2, CHLOROPLASTIC-RELATED-RELATED"/>
    <property type="match status" value="1"/>
</dbReference>
<evidence type="ECO:0000256" key="1">
    <source>
        <dbReference type="ARBA" id="ARBA00022946"/>
    </source>
</evidence>
<feature type="domain" description="MORF/ORRM1/DAG-like MORF" evidence="2">
    <location>
        <begin position="62"/>
        <end position="97"/>
    </location>
</feature>
<comment type="caution">
    <text evidence="3">The sequence shown here is derived from an EMBL/GenBank/DDBJ whole genome shotgun (WGS) entry which is preliminary data.</text>
</comment>
<name>A0AA88WNL0_9ASTE</name>
<dbReference type="GO" id="GO:0016554">
    <property type="term" value="P:cytidine to uridine editing"/>
    <property type="evidence" value="ECO:0007669"/>
    <property type="project" value="InterPro"/>
</dbReference>